<gene>
    <name evidence="2" type="ORF">VNI00_011199</name>
</gene>
<evidence type="ECO:0000256" key="1">
    <source>
        <dbReference type="SAM" id="MobiDB-lite"/>
    </source>
</evidence>
<proteinExistence type="predicted"/>
<feature type="compositionally biased region" description="Basic and acidic residues" evidence="1">
    <location>
        <begin position="162"/>
        <end position="174"/>
    </location>
</feature>
<feature type="region of interest" description="Disordered" evidence="1">
    <location>
        <begin position="263"/>
        <end position="288"/>
    </location>
</feature>
<evidence type="ECO:0000313" key="2">
    <source>
        <dbReference type="EMBL" id="KAK7037208.1"/>
    </source>
</evidence>
<feature type="compositionally biased region" description="Low complexity" evidence="1">
    <location>
        <begin position="125"/>
        <end position="147"/>
    </location>
</feature>
<organism evidence="2 3">
    <name type="scientific">Paramarasmius palmivorus</name>
    <dbReference type="NCBI Taxonomy" id="297713"/>
    <lineage>
        <taxon>Eukaryota</taxon>
        <taxon>Fungi</taxon>
        <taxon>Dikarya</taxon>
        <taxon>Basidiomycota</taxon>
        <taxon>Agaricomycotina</taxon>
        <taxon>Agaricomycetes</taxon>
        <taxon>Agaricomycetidae</taxon>
        <taxon>Agaricales</taxon>
        <taxon>Marasmiineae</taxon>
        <taxon>Marasmiaceae</taxon>
        <taxon>Paramarasmius</taxon>
    </lineage>
</organism>
<protein>
    <submittedName>
        <fullName evidence="2">Uncharacterized protein</fullName>
    </submittedName>
</protein>
<reference evidence="2 3" key="1">
    <citation type="submission" date="2024-01" db="EMBL/GenBank/DDBJ databases">
        <title>A draft genome for a cacao thread blight-causing isolate of Paramarasmius palmivorus.</title>
        <authorList>
            <person name="Baruah I.K."/>
            <person name="Bukari Y."/>
            <person name="Amoako-Attah I."/>
            <person name="Meinhardt L.W."/>
            <person name="Bailey B.A."/>
            <person name="Cohen S.P."/>
        </authorList>
    </citation>
    <scope>NUCLEOTIDE SEQUENCE [LARGE SCALE GENOMIC DNA]</scope>
    <source>
        <strain evidence="2 3">GH-12</strain>
    </source>
</reference>
<feature type="compositionally biased region" description="Polar residues" evidence="1">
    <location>
        <begin position="99"/>
        <end position="117"/>
    </location>
</feature>
<comment type="caution">
    <text evidence="2">The sequence shown here is derived from an EMBL/GenBank/DDBJ whole genome shotgun (WGS) entry which is preliminary data.</text>
</comment>
<dbReference type="EMBL" id="JAYKXP010000048">
    <property type="protein sequence ID" value="KAK7037208.1"/>
    <property type="molecule type" value="Genomic_DNA"/>
</dbReference>
<feature type="region of interest" description="Disordered" evidence="1">
    <location>
        <begin position="1"/>
        <end position="59"/>
    </location>
</feature>
<sequence>MARTKSGRSNGKRSSPAASVLKGSNRDGKAVAAKRSHKAKVAIGSLPGPPKKRGRRSDWPDAELSFLNARLPDYSATKGNRGPFWTRLYSDFQEKFPQYNPQLLSGSSKETGSSIVDASNKRLTPDLASTTSSSSNPDPASPSDAASGVAETPSLTNSVDVEDPKQPAQENEKDGTEDDEPLPDWPKTKAKIRYWVYNHAKDDKKVSGWQHRMQSYFKPLRRPVRVPTYKFYMKHPDFQPKVAAEFEERFLDGLEDIDDLEGLEDDEDMEDSRSSDQDQGSAVEENDSLEEDLQYYLENWSELSDDEKRRVLDVYLIAMRCLVAKELFEAEKKSVRKSIEKESEASYEAKLAEYKERKELKARNVPEIPEEDLVPLTTSLAEDLHAMTGMYVSIVVGKPPKKAGEKCIIESMHAGVNSEGKNWADFDREKV</sequence>
<feature type="region of interest" description="Disordered" evidence="1">
    <location>
        <begin position="99"/>
        <end position="186"/>
    </location>
</feature>
<dbReference type="AlphaFoldDB" id="A0AAW0CD03"/>
<name>A0AAW0CD03_9AGAR</name>
<keyword evidence="3" id="KW-1185">Reference proteome</keyword>
<feature type="compositionally biased region" description="Polar residues" evidence="1">
    <location>
        <begin position="7"/>
        <end position="17"/>
    </location>
</feature>
<accession>A0AAW0CD03</accession>
<dbReference type="Proteomes" id="UP001383192">
    <property type="component" value="Unassembled WGS sequence"/>
</dbReference>
<evidence type="ECO:0000313" key="3">
    <source>
        <dbReference type="Proteomes" id="UP001383192"/>
    </source>
</evidence>